<keyword evidence="9" id="KW-0793">Thylakoid</keyword>
<dbReference type="InterPro" id="IPR023655">
    <property type="entry name" value="Cyt_C6"/>
</dbReference>
<proteinExistence type="inferred from homology"/>
<sequence length="116" mass="12719">MKKLLSVLILGFVLLTLQLPKPALAQEALSGSQIFSNSCAACHINGNNVVVANKTLKKEALIKYLKGYEEDGQGAIINQVTKGKNAMPAFKNRLTHEEIKSVAAYVYKQSEKGWQN</sequence>
<keyword evidence="5 10" id="KW-0349">Heme</keyword>
<dbReference type="GO" id="GO:0005506">
    <property type="term" value="F:iron ion binding"/>
    <property type="evidence" value="ECO:0007669"/>
    <property type="project" value="InterPro"/>
</dbReference>
<evidence type="ECO:0000313" key="13">
    <source>
        <dbReference type="EMBL" id="VXD18005.1"/>
    </source>
</evidence>
<keyword evidence="4" id="KW-0602">Photosynthesis</keyword>
<dbReference type="Proteomes" id="UP000184550">
    <property type="component" value="Unassembled WGS sequence"/>
</dbReference>
<dbReference type="InterPro" id="IPR036909">
    <property type="entry name" value="Cyt_c-like_dom_sf"/>
</dbReference>
<keyword evidence="8 10" id="KW-0408">Iron</keyword>
<gene>
    <name evidence="13" type="primary">petJ</name>
    <name evidence="13" type="ORF">PL8927_600213</name>
</gene>
<dbReference type="PANTHER" id="PTHR34688:SF2">
    <property type="entry name" value="CYTOCHROME C6, CHLOROPLASTIC"/>
    <property type="match status" value="1"/>
</dbReference>
<dbReference type="GO" id="GO:0009055">
    <property type="term" value="F:electron transfer activity"/>
    <property type="evidence" value="ECO:0007669"/>
    <property type="project" value="InterPro"/>
</dbReference>
<dbReference type="SUPFAM" id="SSF46626">
    <property type="entry name" value="Cytochrome c"/>
    <property type="match status" value="1"/>
</dbReference>
<name>A0A7Z9BQ53_9CYAN</name>
<keyword evidence="3" id="KW-0813">Transport</keyword>
<feature type="domain" description="Cytochrome c" evidence="12">
    <location>
        <begin position="26"/>
        <end position="110"/>
    </location>
</feature>
<evidence type="ECO:0000256" key="10">
    <source>
        <dbReference type="PROSITE-ProRule" id="PRU00433"/>
    </source>
</evidence>
<dbReference type="GO" id="GO:0015979">
    <property type="term" value="P:photosynthesis"/>
    <property type="evidence" value="ECO:0007669"/>
    <property type="project" value="UniProtKB-KW"/>
</dbReference>
<evidence type="ECO:0000256" key="7">
    <source>
        <dbReference type="ARBA" id="ARBA00022982"/>
    </source>
</evidence>
<accession>A0A7Z9BQ53</accession>
<dbReference type="NCBIfam" id="NF045930">
    <property type="entry name" value="Cytc6PetJCyano"/>
    <property type="match status" value="1"/>
</dbReference>
<keyword evidence="14" id="KW-1185">Reference proteome</keyword>
<evidence type="ECO:0000256" key="9">
    <source>
        <dbReference type="ARBA" id="ARBA00023078"/>
    </source>
</evidence>
<evidence type="ECO:0000259" key="12">
    <source>
        <dbReference type="PROSITE" id="PS51007"/>
    </source>
</evidence>
<protein>
    <submittedName>
        <fullName evidence="13">Cytochrome c6</fullName>
    </submittedName>
</protein>
<feature type="chain" id="PRO_5030839470" evidence="11">
    <location>
        <begin position="26"/>
        <end position="116"/>
    </location>
</feature>
<evidence type="ECO:0000256" key="11">
    <source>
        <dbReference type="SAM" id="SignalP"/>
    </source>
</evidence>
<dbReference type="GO" id="GO:0020037">
    <property type="term" value="F:heme binding"/>
    <property type="evidence" value="ECO:0007669"/>
    <property type="project" value="InterPro"/>
</dbReference>
<dbReference type="OrthoDB" id="5570429at2"/>
<comment type="subcellular location">
    <subcellularLocation>
        <location evidence="1">Cellular thylakoid lumen</location>
    </subcellularLocation>
</comment>
<dbReference type="Gene3D" id="1.10.760.10">
    <property type="entry name" value="Cytochrome c-like domain"/>
    <property type="match status" value="1"/>
</dbReference>
<comment type="similarity">
    <text evidence="2">Belongs to the cytochrome c family. PetJ subfamily.</text>
</comment>
<evidence type="ECO:0000313" key="14">
    <source>
        <dbReference type="Proteomes" id="UP000184550"/>
    </source>
</evidence>
<comment type="caution">
    <text evidence="13">The sequence shown here is derived from an EMBL/GenBank/DDBJ whole genome shotgun (WGS) entry which is preliminary data.</text>
</comment>
<keyword evidence="7" id="KW-0249">Electron transport</keyword>
<dbReference type="EMBL" id="CZCU02000136">
    <property type="protein sequence ID" value="VXD18005.1"/>
    <property type="molecule type" value="Genomic_DNA"/>
</dbReference>
<evidence type="ECO:0000256" key="5">
    <source>
        <dbReference type="ARBA" id="ARBA00022617"/>
    </source>
</evidence>
<dbReference type="AlphaFoldDB" id="A0A7Z9BQ53"/>
<evidence type="ECO:0000256" key="4">
    <source>
        <dbReference type="ARBA" id="ARBA00022531"/>
    </source>
</evidence>
<feature type="signal peptide" evidence="11">
    <location>
        <begin position="1"/>
        <end position="25"/>
    </location>
</feature>
<dbReference type="PROSITE" id="PS51007">
    <property type="entry name" value="CYTC"/>
    <property type="match status" value="1"/>
</dbReference>
<organism evidence="13 14">
    <name type="scientific">Planktothrix serta PCC 8927</name>
    <dbReference type="NCBI Taxonomy" id="671068"/>
    <lineage>
        <taxon>Bacteria</taxon>
        <taxon>Bacillati</taxon>
        <taxon>Cyanobacteriota</taxon>
        <taxon>Cyanophyceae</taxon>
        <taxon>Oscillatoriophycideae</taxon>
        <taxon>Oscillatoriales</taxon>
        <taxon>Microcoleaceae</taxon>
        <taxon>Planktothrix</taxon>
    </lineage>
</organism>
<dbReference type="GO" id="GO:0031979">
    <property type="term" value="C:plasma membrane-derived thylakoid lumen"/>
    <property type="evidence" value="ECO:0007669"/>
    <property type="project" value="UniProtKB-SubCell"/>
</dbReference>
<dbReference type="InterPro" id="IPR008168">
    <property type="entry name" value="Cyt_C_IC"/>
</dbReference>
<dbReference type="PANTHER" id="PTHR34688">
    <property type="entry name" value="CYTOCHROME C6, CHLOROPLASTIC"/>
    <property type="match status" value="1"/>
</dbReference>
<evidence type="ECO:0000256" key="2">
    <source>
        <dbReference type="ARBA" id="ARBA00009650"/>
    </source>
</evidence>
<dbReference type="RefSeq" id="WP_083621593.1">
    <property type="nucleotide sequence ID" value="NZ_LR734869.1"/>
</dbReference>
<reference evidence="13" key="1">
    <citation type="submission" date="2019-10" db="EMBL/GenBank/DDBJ databases">
        <authorList>
            <consortium name="Genoscope - CEA"/>
            <person name="William W."/>
        </authorList>
    </citation>
    <scope>NUCLEOTIDE SEQUENCE [LARGE SCALE GENOMIC DNA]</scope>
    <source>
        <strain evidence="13">BBR_PRJEB10992</strain>
    </source>
</reference>
<evidence type="ECO:0000256" key="3">
    <source>
        <dbReference type="ARBA" id="ARBA00022448"/>
    </source>
</evidence>
<keyword evidence="11" id="KW-0732">Signal</keyword>
<dbReference type="Pfam" id="PF13442">
    <property type="entry name" value="Cytochrome_CBB3"/>
    <property type="match status" value="1"/>
</dbReference>
<evidence type="ECO:0000256" key="8">
    <source>
        <dbReference type="ARBA" id="ARBA00023004"/>
    </source>
</evidence>
<evidence type="ECO:0000256" key="1">
    <source>
        <dbReference type="ARBA" id="ARBA00004518"/>
    </source>
</evidence>
<dbReference type="PRINTS" id="PR00605">
    <property type="entry name" value="CYTCHROMECIC"/>
</dbReference>
<keyword evidence="6 10" id="KW-0479">Metal-binding</keyword>
<evidence type="ECO:0000256" key="6">
    <source>
        <dbReference type="ARBA" id="ARBA00022723"/>
    </source>
</evidence>
<dbReference type="InterPro" id="IPR009056">
    <property type="entry name" value="Cyt_c-like_dom"/>
</dbReference>